<dbReference type="RefSeq" id="WP_251933366.1">
    <property type="nucleotide sequence ID" value="NZ_CP098747.1"/>
</dbReference>
<feature type="domain" description="Reductase C-terminal" evidence="6">
    <location>
        <begin position="321"/>
        <end position="405"/>
    </location>
</feature>
<sequence>MPEPVVIIGAGQAGVQTAFSLRDMDYSGEITLLNGENFLPYQRPPLSKSYLKNSVTDSSLIFRNEQLYESKQIEIMQASTAIKINRQTKSVSLTTGEELPYGKLVIATGARNRILPFDGGELKNVFQLRGLEDAKRLRLELQKKPKIAVIGGGFIGLEFASIAKELGAQVTIVEAASRVMARAVCPTLSDYVQKVHLARGIEILLAQKIVAINSSSDFATDLQMHDGSKLPCELVLVSVGIIPNSELAEAAGLTVSNGIQVDATLHTSDPDIFAIGDCACFPSDFSGRNIRLESVQNAVDQAKTVAENICGTSTEYGSIPWFWSDQSDLKIQIAGLTSNADTTVVSGDPATGKFSVCCFTNNRFVGVESINHPADHMAARRLLAAGRKITVQDISHPGATLKSLAKS</sequence>
<proteinExistence type="predicted"/>
<keyword evidence="2" id="KW-0285">Flavoprotein</keyword>
<keyword evidence="8" id="KW-1185">Reference proteome</keyword>
<evidence type="ECO:0000259" key="5">
    <source>
        <dbReference type="Pfam" id="PF07992"/>
    </source>
</evidence>
<dbReference type="PANTHER" id="PTHR43557:SF2">
    <property type="entry name" value="RIESKE DOMAIN-CONTAINING PROTEIN-RELATED"/>
    <property type="match status" value="1"/>
</dbReference>
<comment type="cofactor">
    <cofactor evidence="1">
        <name>FAD</name>
        <dbReference type="ChEBI" id="CHEBI:57692"/>
    </cofactor>
</comment>
<keyword evidence="3" id="KW-0274">FAD</keyword>
<reference evidence="7" key="1">
    <citation type="submission" date="2022-06" db="EMBL/GenBank/DDBJ databases">
        <title>Sneathiella actinostolidae sp. nov., isolated from a sea anemonein the Western Pacific Ocean.</title>
        <authorList>
            <person name="Wei M.J."/>
        </authorList>
    </citation>
    <scope>NUCLEOTIDE SEQUENCE</scope>
    <source>
        <strain evidence="7">PHK-P5</strain>
    </source>
</reference>
<dbReference type="Gene3D" id="3.50.50.60">
    <property type="entry name" value="FAD/NAD(P)-binding domain"/>
    <property type="match status" value="2"/>
</dbReference>
<evidence type="ECO:0000313" key="8">
    <source>
        <dbReference type="Proteomes" id="UP001056291"/>
    </source>
</evidence>
<evidence type="ECO:0000256" key="2">
    <source>
        <dbReference type="ARBA" id="ARBA00022630"/>
    </source>
</evidence>
<dbReference type="PRINTS" id="PR00411">
    <property type="entry name" value="PNDRDTASEI"/>
</dbReference>
<accession>A0ABY4VZX5</accession>
<evidence type="ECO:0000313" key="7">
    <source>
        <dbReference type="EMBL" id="USG60485.1"/>
    </source>
</evidence>
<dbReference type="InterPro" id="IPR036188">
    <property type="entry name" value="FAD/NAD-bd_sf"/>
</dbReference>
<dbReference type="Proteomes" id="UP001056291">
    <property type="component" value="Chromosome"/>
</dbReference>
<gene>
    <name evidence="7" type="ORF">NBZ79_15065</name>
</gene>
<evidence type="ECO:0000256" key="1">
    <source>
        <dbReference type="ARBA" id="ARBA00001974"/>
    </source>
</evidence>
<dbReference type="Gene3D" id="3.30.390.30">
    <property type="match status" value="1"/>
</dbReference>
<evidence type="ECO:0000256" key="4">
    <source>
        <dbReference type="ARBA" id="ARBA00023002"/>
    </source>
</evidence>
<name>A0ABY4VZX5_9PROT</name>
<organism evidence="7 8">
    <name type="scientific">Sneathiella marina</name>
    <dbReference type="NCBI Taxonomy" id="2950108"/>
    <lineage>
        <taxon>Bacteria</taxon>
        <taxon>Pseudomonadati</taxon>
        <taxon>Pseudomonadota</taxon>
        <taxon>Alphaproteobacteria</taxon>
        <taxon>Sneathiellales</taxon>
        <taxon>Sneathiellaceae</taxon>
        <taxon>Sneathiella</taxon>
    </lineage>
</organism>
<dbReference type="InterPro" id="IPR016156">
    <property type="entry name" value="FAD/NAD-linked_Rdtase_dimer_sf"/>
</dbReference>
<dbReference type="Pfam" id="PF14759">
    <property type="entry name" value="Reductase_C"/>
    <property type="match status" value="1"/>
</dbReference>
<feature type="domain" description="FAD/NAD(P)-binding" evidence="5">
    <location>
        <begin position="5"/>
        <end position="302"/>
    </location>
</feature>
<dbReference type="PRINTS" id="PR00368">
    <property type="entry name" value="FADPNR"/>
</dbReference>
<evidence type="ECO:0000256" key="3">
    <source>
        <dbReference type="ARBA" id="ARBA00022827"/>
    </source>
</evidence>
<protein>
    <submittedName>
        <fullName evidence="7">FAD-dependent oxidoreductase</fullName>
    </submittedName>
</protein>
<dbReference type="InterPro" id="IPR028202">
    <property type="entry name" value="Reductase_C"/>
</dbReference>
<dbReference type="InterPro" id="IPR050446">
    <property type="entry name" value="FAD-oxidoreductase/Apoptosis"/>
</dbReference>
<dbReference type="EMBL" id="CP098747">
    <property type="protein sequence ID" value="USG60485.1"/>
    <property type="molecule type" value="Genomic_DNA"/>
</dbReference>
<dbReference type="SUPFAM" id="SSF55424">
    <property type="entry name" value="FAD/NAD-linked reductases, dimerisation (C-terminal) domain"/>
    <property type="match status" value="1"/>
</dbReference>
<dbReference type="SUPFAM" id="SSF51905">
    <property type="entry name" value="FAD/NAD(P)-binding domain"/>
    <property type="match status" value="2"/>
</dbReference>
<dbReference type="Pfam" id="PF07992">
    <property type="entry name" value="Pyr_redox_2"/>
    <property type="match status" value="1"/>
</dbReference>
<evidence type="ECO:0000259" key="6">
    <source>
        <dbReference type="Pfam" id="PF14759"/>
    </source>
</evidence>
<dbReference type="PANTHER" id="PTHR43557">
    <property type="entry name" value="APOPTOSIS-INDUCING FACTOR 1"/>
    <property type="match status" value="1"/>
</dbReference>
<keyword evidence="4" id="KW-0560">Oxidoreductase</keyword>
<dbReference type="InterPro" id="IPR023753">
    <property type="entry name" value="FAD/NAD-binding_dom"/>
</dbReference>